<dbReference type="AlphaFoldDB" id="S1NJN1"/>
<dbReference type="InterPro" id="IPR001926">
    <property type="entry name" value="TrpB-like_PALP"/>
</dbReference>
<proteinExistence type="inferred from homology"/>
<comment type="cofactor">
    <cofactor evidence="1">
        <name>pyridoxal 5'-phosphate</name>
        <dbReference type="ChEBI" id="CHEBI:597326"/>
    </cofactor>
</comment>
<keyword evidence="6" id="KW-0198">Cysteine biosynthesis</keyword>
<dbReference type="eggNOG" id="COG0031">
    <property type="taxonomic scope" value="Bacteria"/>
</dbReference>
<dbReference type="InterPro" id="IPR050214">
    <property type="entry name" value="Cys_Synth/Cystath_Beta-Synth"/>
</dbReference>
<dbReference type="InterPro" id="IPR001216">
    <property type="entry name" value="P-phosphate_BS"/>
</dbReference>
<dbReference type="FunFam" id="3.40.50.1100:FF:000118">
    <property type="entry name" value="Related to CYS4-cystathionine beta-synthase"/>
    <property type="match status" value="1"/>
</dbReference>
<name>S1NJN1_9ENTE</name>
<sequence length="309" mass="32799">MIVNQIKELIGNTPLLRFTNLQLPIPAGTEVFAKLEFLNPGGSIKDRLGQYLVNRALQEGKLKAGGTLIEPTAGNTGIGLALAVQAYDIQTIFVVPEKFSLEKQALMQALGATIVHTPTNEGMTGAIKRATELAQEIPNSYLPLQFENKGNPKAYYETLGPEIAADLPKTITAFVAGVGSGGTFAGTGAYLKEKYPEILLYGVEPAGSILNGGLSHAHEIEGIGVEFIPPFFENLAIAGYETIPDETGFAYTRKLAKEYGVLAGSSSGAALAAAVNIAQKLPTGSLIATVFPDAGDRYLSKDIYTRTTY</sequence>
<evidence type="ECO:0000313" key="8">
    <source>
        <dbReference type="EMBL" id="EOT38400.1"/>
    </source>
</evidence>
<evidence type="ECO:0000256" key="6">
    <source>
        <dbReference type="ARBA" id="ARBA00023192"/>
    </source>
</evidence>
<comment type="similarity">
    <text evidence="2">Belongs to the cysteine synthase/cystathionine beta-synthase family.</text>
</comment>
<dbReference type="FunFam" id="3.40.50.1100:FF:000016">
    <property type="entry name" value="Cysteine synthase A"/>
    <property type="match status" value="1"/>
</dbReference>
<protein>
    <submittedName>
        <fullName evidence="8">Cysteine synthase A</fullName>
    </submittedName>
</protein>
<evidence type="ECO:0000256" key="1">
    <source>
        <dbReference type="ARBA" id="ARBA00001933"/>
    </source>
</evidence>
<dbReference type="Pfam" id="PF00291">
    <property type="entry name" value="PALP"/>
    <property type="match status" value="1"/>
</dbReference>
<feature type="domain" description="Tryptophan synthase beta chain-like PALP" evidence="7">
    <location>
        <begin position="7"/>
        <end position="293"/>
    </location>
</feature>
<dbReference type="InterPro" id="IPR036052">
    <property type="entry name" value="TrpB-like_PALP_sf"/>
</dbReference>
<evidence type="ECO:0000256" key="4">
    <source>
        <dbReference type="ARBA" id="ARBA00022679"/>
    </source>
</evidence>
<dbReference type="GO" id="GO:0006535">
    <property type="term" value="P:cysteine biosynthetic process from serine"/>
    <property type="evidence" value="ECO:0007669"/>
    <property type="project" value="InterPro"/>
</dbReference>
<dbReference type="PROSITE" id="PS00901">
    <property type="entry name" value="CYS_SYNTHASE"/>
    <property type="match status" value="1"/>
</dbReference>
<evidence type="ECO:0000313" key="9">
    <source>
        <dbReference type="Proteomes" id="UP000014127"/>
    </source>
</evidence>
<organism evidence="8 9">
    <name type="scientific">Enterococcus dispar ATCC 51266</name>
    <dbReference type="NCBI Taxonomy" id="1139219"/>
    <lineage>
        <taxon>Bacteria</taxon>
        <taxon>Bacillati</taxon>
        <taxon>Bacillota</taxon>
        <taxon>Bacilli</taxon>
        <taxon>Lactobacillales</taxon>
        <taxon>Enterococcaceae</taxon>
        <taxon>Enterococcus</taxon>
    </lineage>
</organism>
<accession>S1NJN1</accession>
<dbReference type="PANTHER" id="PTHR10314">
    <property type="entry name" value="CYSTATHIONINE BETA-SYNTHASE"/>
    <property type="match status" value="1"/>
</dbReference>
<dbReference type="STRING" id="44009.RV01_GL002301"/>
<keyword evidence="4" id="KW-0808">Transferase</keyword>
<evidence type="ECO:0000256" key="3">
    <source>
        <dbReference type="ARBA" id="ARBA00022605"/>
    </source>
</evidence>
<dbReference type="Proteomes" id="UP000014127">
    <property type="component" value="Unassembled WGS sequence"/>
</dbReference>
<evidence type="ECO:0000256" key="5">
    <source>
        <dbReference type="ARBA" id="ARBA00022898"/>
    </source>
</evidence>
<dbReference type="OrthoDB" id="9808024at2"/>
<comment type="caution">
    <text evidence="8">The sequence shown here is derived from an EMBL/GenBank/DDBJ whole genome shotgun (WGS) entry which is preliminary data.</text>
</comment>
<dbReference type="RefSeq" id="WP_016173776.1">
    <property type="nucleotide sequence ID" value="NZ_ASWK01000001.1"/>
</dbReference>
<keyword evidence="5" id="KW-0663">Pyridoxal phosphate</keyword>
<evidence type="ECO:0000259" key="7">
    <source>
        <dbReference type="Pfam" id="PF00291"/>
    </source>
</evidence>
<dbReference type="SUPFAM" id="SSF53686">
    <property type="entry name" value="Tryptophan synthase beta subunit-like PLP-dependent enzymes"/>
    <property type="match status" value="1"/>
</dbReference>
<dbReference type="PATRIC" id="fig|1139219.3.peg.2614"/>
<keyword evidence="9" id="KW-1185">Reference proteome</keyword>
<dbReference type="HOGENOM" id="CLU_021018_1_0_9"/>
<dbReference type="EMBL" id="AHYR01000013">
    <property type="protein sequence ID" value="EOT38400.1"/>
    <property type="molecule type" value="Genomic_DNA"/>
</dbReference>
<keyword evidence="3" id="KW-0028">Amino-acid biosynthesis</keyword>
<dbReference type="CDD" id="cd01561">
    <property type="entry name" value="CBS_like"/>
    <property type="match status" value="1"/>
</dbReference>
<reference evidence="8 9" key="1">
    <citation type="submission" date="2013-03" db="EMBL/GenBank/DDBJ databases">
        <title>The Genome Sequence of Enterococcus dispar ATCC_51266 (Illumina only assembly).</title>
        <authorList>
            <consortium name="The Broad Institute Genomics Platform"/>
            <consortium name="The Broad Institute Genome Sequencing Center for Infectious Disease"/>
            <person name="Earl A."/>
            <person name="Russ C."/>
            <person name="Gilmore M."/>
            <person name="Surin D."/>
            <person name="Walker B."/>
            <person name="Young S."/>
            <person name="Zeng Q."/>
            <person name="Gargeya S."/>
            <person name="Fitzgerald M."/>
            <person name="Haas B."/>
            <person name="Abouelleil A."/>
            <person name="Allen A.W."/>
            <person name="Alvarado L."/>
            <person name="Arachchi H.M."/>
            <person name="Berlin A.M."/>
            <person name="Chapman S.B."/>
            <person name="Gainer-Dewar J."/>
            <person name="Goldberg J."/>
            <person name="Griggs A."/>
            <person name="Gujja S."/>
            <person name="Hansen M."/>
            <person name="Howarth C."/>
            <person name="Imamovic A."/>
            <person name="Ireland A."/>
            <person name="Larimer J."/>
            <person name="McCowan C."/>
            <person name="Murphy C."/>
            <person name="Pearson M."/>
            <person name="Poon T.W."/>
            <person name="Priest M."/>
            <person name="Roberts A."/>
            <person name="Saif S."/>
            <person name="Shea T."/>
            <person name="Sisk P."/>
            <person name="Sykes S."/>
            <person name="Wortman J."/>
            <person name="Nusbaum C."/>
            <person name="Birren B."/>
        </authorList>
    </citation>
    <scope>NUCLEOTIDE SEQUENCE [LARGE SCALE GENOMIC DNA]</scope>
    <source>
        <strain evidence="8 9">ATCC 51266</strain>
    </source>
</reference>
<evidence type="ECO:0000256" key="2">
    <source>
        <dbReference type="ARBA" id="ARBA00007103"/>
    </source>
</evidence>
<dbReference type="GO" id="GO:0016765">
    <property type="term" value="F:transferase activity, transferring alkyl or aryl (other than methyl) groups"/>
    <property type="evidence" value="ECO:0007669"/>
    <property type="project" value="UniProtKB-ARBA"/>
</dbReference>
<dbReference type="Gene3D" id="3.40.50.1100">
    <property type="match status" value="2"/>
</dbReference>
<gene>
    <name evidence="8" type="ORF">OMK_02669</name>
</gene>